<comment type="caution">
    <text evidence="1">The sequence shown here is derived from an EMBL/GenBank/DDBJ whole genome shotgun (WGS) entry which is preliminary data.</text>
</comment>
<gene>
    <name evidence="1" type="ORF">AOX56_18575</name>
</gene>
<dbReference type="Proteomes" id="UP000233526">
    <property type="component" value="Unassembled WGS sequence"/>
</dbReference>
<name>A0A2N3IVP8_AERSO</name>
<reference evidence="1 2" key="1">
    <citation type="journal article" date="2017" name="Front. Microbiol.">
        <title>Strong Genomic and Phenotypic Heterogeneity in the Aeromonas sobria Species Complex.</title>
        <authorList>
            <person name="Gauthier J."/>
            <person name="Vincent A.T."/>
            <person name="Charette S.J."/>
            <person name="Derome N."/>
        </authorList>
    </citation>
    <scope>NUCLEOTIDE SEQUENCE [LARGE SCALE GENOMIC DNA]</scope>
    <source>
        <strain evidence="1 2">JF2635</strain>
    </source>
</reference>
<sequence>MQRQRDNSIALNEQFLIHILNRQAAVGRPVGYVRDHHDIDAVKPCRGASGCGELLGRKARGGQALRTAPLKAVRVACGRGLGSTMVTKMCDL</sequence>
<protein>
    <submittedName>
        <fullName evidence="1">Uncharacterized protein</fullName>
    </submittedName>
</protein>
<organism evidence="1 2">
    <name type="scientific">Aeromonas sobria</name>
    <dbReference type="NCBI Taxonomy" id="646"/>
    <lineage>
        <taxon>Bacteria</taxon>
        <taxon>Pseudomonadati</taxon>
        <taxon>Pseudomonadota</taxon>
        <taxon>Gammaproteobacteria</taxon>
        <taxon>Aeromonadales</taxon>
        <taxon>Aeromonadaceae</taxon>
        <taxon>Aeromonas</taxon>
    </lineage>
</organism>
<dbReference type="AlphaFoldDB" id="A0A2N3IVP8"/>
<dbReference type="EMBL" id="LJZX01000042">
    <property type="protein sequence ID" value="PKQ76413.1"/>
    <property type="molecule type" value="Genomic_DNA"/>
</dbReference>
<accession>A0A2N3IVP8</accession>
<evidence type="ECO:0000313" key="1">
    <source>
        <dbReference type="EMBL" id="PKQ76413.1"/>
    </source>
</evidence>
<evidence type="ECO:0000313" key="2">
    <source>
        <dbReference type="Proteomes" id="UP000233526"/>
    </source>
</evidence>
<proteinExistence type="predicted"/>